<evidence type="ECO:0000256" key="1">
    <source>
        <dbReference type="ARBA" id="ARBA00001400"/>
    </source>
</evidence>
<dbReference type="PANTHER" id="PTHR11264:SF0">
    <property type="entry name" value="URACIL-DNA GLYCOSYLASE"/>
    <property type="match status" value="1"/>
</dbReference>
<comment type="similarity">
    <text evidence="2 7 9">Belongs to the uracil-DNA glycosylase (UDG) superfamily. UNG family.</text>
</comment>
<evidence type="ECO:0000256" key="2">
    <source>
        <dbReference type="ARBA" id="ARBA00008184"/>
    </source>
</evidence>
<dbReference type="InterPro" id="IPR036895">
    <property type="entry name" value="Uracil-DNA_glycosylase-like_sf"/>
</dbReference>
<reference evidence="11" key="1">
    <citation type="submission" date="2021-01" db="EMBL/GenBank/DDBJ databases">
        <authorList>
            <person name="Corre E."/>
            <person name="Pelletier E."/>
            <person name="Niang G."/>
            <person name="Scheremetjew M."/>
            <person name="Finn R."/>
            <person name="Kale V."/>
            <person name="Holt S."/>
            <person name="Cochrane G."/>
            <person name="Meng A."/>
            <person name="Brown T."/>
            <person name="Cohen L."/>
        </authorList>
    </citation>
    <scope>NUCLEOTIDE SEQUENCE</scope>
    <source>
        <strain evidence="11">CCMP3105</strain>
    </source>
</reference>
<dbReference type="HAMAP" id="MF_00148">
    <property type="entry name" value="UDG"/>
    <property type="match status" value="1"/>
</dbReference>
<accession>A0A7S4UHA8</accession>
<evidence type="ECO:0000256" key="3">
    <source>
        <dbReference type="ARBA" id="ARBA00012030"/>
    </source>
</evidence>
<proteinExistence type="inferred from homology"/>
<evidence type="ECO:0000256" key="7">
    <source>
        <dbReference type="HAMAP-Rule" id="MF_03166"/>
    </source>
</evidence>
<dbReference type="GO" id="GO:0005739">
    <property type="term" value="C:mitochondrion"/>
    <property type="evidence" value="ECO:0007669"/>
    <property type="project" value="UniProtKB-SubCell"/>
</dbReference>
<evidence type="ECO:0000256" key="6">
    <source>
        <dbReference type="ARBA" id="ARBA00023204"/>
    </source>
</evidence>
<dbReference type="InterPro" id="IPR005122">
    <property type="entry name" value="Uracil-DNA_glycosylase-like"/>
</dbReference>
<keyword evidence="7" id="KW-0496">Mitochondrion</keyword>
<comment type="function">
    <text evidence="7 9">Excises uracil residues from the DNA which can arise as a result of misincorporation of dUMP residues by DNA polymerase or due to deamination of cytosine.</text>
</comment>
<dbReference type="InterPro" id="IPR018085">
    <property type="entry name" value="Ura-DNA_Glyclase_AS"/>
</dbReference>
<dbReference type="SMART" id="SM00986">
    <property type="entry name" value="UDG"/>
    <property type="match status" value="1"/>
</dbReference>
<keyword evidence="5 7" id="KW-0378">Hydrolase</keyword>
<sequence length="292" mass="31977">MLHQGRSALLRRCRGRQLARCLRGETAACDPRRRGAQRAGSTVTQAVCHGLPAAATATAGQVSDVTELLAGLHSESWQQALAEEFAKPYFADIARFVAAERAAHKVFPQKELVFRALNLTPLEDVRAVVIGQDPYHGPGQADGLSFSVPQGVPLPPSLKNVFKELEADVPGFSAPLDGSLTKWAREGVLLLNATLTVRRGQANSHSKCGWQTFTDAIIRAVSARKENVVFLLWGNFARKKGALVDRSRHHALEAVHPSPLSAHRGWFGCRVFSRCNRELRALGRGEVDWRLP</sequence>
<dbReference type="InterPro" id="IPR002043">
    <property type="entry name" value="UDG_fam1"/>
</dbReference>
<evidence type="ECO:0000313" key="11">
    <source>
        <dbReference type="EMBL" id="CAE4583666.1"/>
    </source>
</evidence>
<dbReference type="NCBIfam" id="TIGR00628">
    <property type="entry name" value="ung"/>
    <property type="match status" value="1"/>
</dbReference>
<dbReference type="Gene3D" id="3.40.470.10">
    <property type="entry name" value="Uracil-DNA glycosylase-like domain"/>
    <property type="match status" value="1"/>
</dbReference>
<dbReference type="NCBIfam" id="NF003589">
    <property type="entry name" value="PRK05254.1-2"/>
    <property type="match status" value="1"/>
</dbReference>
<evidence type="ECO:0000259" key="10">
    <source>
        <dbReference type="SMART" id="SM00986"/>
    </source>
</evidence>
<comment type="subcellular location">
    <subcellularLocation>
        <location evidence="7">Mitochondrion</location>
    </subcellularLocation>
    <subcellularLocation>
        <location evidence="7">Nucleus</location>
    </subcellularLocation>
</comment>
<keyword evidence="4 7" id="KW-0227">DNA damage</keyword>
<dbReference type="AlphaFoldDB" id="A0A7S4UHA8"/>
<feature type="domain" description="Uracil-DNA glycosylase-like" evidence="10">
    <location>
        <begin position="118"/>
        <end position="279"/>
    </location>
</feature>
<dbReference type="Pfam" id="PF03167">
    <property type="entry name" value="UDG"/>
    <property type="match status" value="1"/>
</dbReference>
<dbReference type="GO" id="GO:0005634">
    <property type="term" value="C:nucleus"/>
    <property type="evidence" value="ECO:0007669"/>
    <property type="project" value="UniProtKB-SubCell"/>
</dbReference>
<keyword evidence="7" id="KW-0539">Nucleus</keyword>
<dbReference type="NCBIfam" id="NF003592">
    <property type="entry name" value="PRK05254.1-5"/>
    <property type="match status" value="1"/>
</dbReference>
<dbReference type="FunFam" id="3.40.470.10:FF:000001">
    <property type="entry name" value="Uracil-DNA glycosylase"/>
    <property type="match status" value="1"/>
</dbReference>
<organism evidence="11">
    <name type="scientific">Alexandrium monilatum</name>
    <dbReference type="NCBI Taxonomy" id="311494"/>
    <lineage>
        <taxon>Eukaryota</taxon>
        <taxon>Sar</taxon>
        <taxon>Alveolata</taxon>
        <taxon>Dinophyceae</taxon>
        <taxon>Gonyaulacales</taxon>
        <taxon>Pyrocystaceae</taxon>
        <taxon>Alexandrium</taxon>
    </lineage>
</organism>
<feature type="active site" description="Proton acceptor" evidence="7 8">
    <location>
        <position position="133"/>
    </location>
</feature>
<dbReference type="PANTHER" id="PTHR11264">
    <property type="entry name" value="URACIL-DNA GLYCOSYLASE"/>
    <property type="match status" value="1"/>
</dbReference>
<evidence type="ECO:0000256" key="5">
    <source>
        <dbReference type="ARBA" id="ARBA00022801"/>
    </source>
</evidence>
<keyword evidence="6 7" id="KW-0234">DNA repair</keyword>
<name>A0A7S4UHA8_9DINO</name>
<dbReference type="CDD" id="cd10027">
    <property type="entry name" value="UDG-F1-like"/>
    <property type="match status" value="1"/>
</dbReference>
<dbReference type="SUPFAM" id="SSF52141">
    <property type="entry name" value="Uracil-DNA glycosylase-like"/>
    <property type="match status" value="1"/>
</dbReference>
<dbReference type="NCBIfam" id="NF003591">
    <property type="entry name" value="PRK05254.1-4"/>
    <property type="match status" value="1"/>
</dbReference>
<gene>
    <name evidence="11" type="ORF">AMON00008_LOCUS20463</name>
</gene>
<dbReference type="EC" id="3.2.2.27" evidence="3 7"/>
<dbReference type="PROSITE" id="PS00130">
    <property type="entry name" value="U_DNA_GLYCOSYLASE"/>
    <property type="match status" value="1"/>
</dbReference>
<protein>
    <recommendedName>
        <fullName evidence="3 7">Uracil-DNA glycosylase</fullName>
        <shortName evidence="7">UDG</shortName>
        <ecNumber evidence="3 7">3.2.2.27</ecNumber>
    </recommendedName>
</protein>
<comment type="catalytic activity">
    <reaction evidence="1 7 9">
        <text>Hydrolyzes single-stranded DNA or mismatched double-stranded DNA and polynucleotides, releasing free uracil.</text>
        <dbReference type="EC" id="3.2.2.27"/>
    </reaction>
</comment>
<evidence type="ECO:0000256" key="9">
    <source>
        <dbReference type="RuleBase" id="RU003780"/>
    </source>
</evidence>
<evidence type="ECO:0000256" key="8">
    <source>
        <dbReference type="PROSITE-ProRule" id="PRU10072"/>
    </source>
</evidence>
<dbReference type="GO" id="GO:0097510">
    <property type="term" value="P:base-excision repair, AP site formation via deaminated base removal"/>
    <property type="evidence" value="ECO:0007669"/>
    <property type="project" value="TreeGrafter"/>
</dbReference>
<dbReference type="EMBL" id="HBNR01029994">
    <property type="protein sequence ID" value="CAE4583666.1"/>
    <property type="molecule type" value="Transcribed_RNA"/>
</dbReference>
<dbReference type="GO" id="GO:0004844">
    <property type="term" value="F:uracil DNA N-glycosylase activity"/>
    <property type="evidence" value="ECO:0007669"/>
    <property type="project" value="UniProtKB-UniRule"/>
</dbReference>
<evidence type="ECO:0000256" key="4">
    <source>
        <dbReference type="ARBA" id="ARBA00022763"/>
    </source>
</evidence>
<dbReference type="NCBIfam" id="NF003588">
    <property type="entry name" value="PRK05254.1-1"/>
    <property type="match status" value="1"/>
</dbReference>
<dbReference type="SMART" id="SM00987">
    <property type="entry name" value="UreE_C"/>
    <property type="match status" value="1"/>
</dbReference>